<name>A0AA88J628_FICCA</name>
<evidence type="ECO:0000256" key="1">
    <source>
        <dbReference type="SAM" id="Coils"/>
    </source>
</evidence>
<evidence type="ECO:0000313" key="3">
    <source>
        <dbReference type="EMBL" id="GMN62166.1"/>
    </source>
</evidence>
<evidence type="ECO:0000313" key="4">
    <source>
        <dbReference type="Proteomes" id="UP001187192"/>
    </source>
</evidence>
<sequence length="79" mass="8864">MRTRGSTSHITTPTLLKGSSTNDKESLETELDSIKLLISQKDKEIEEKDQAIRALQAEVKRLLAALNALKKNTEGWKNQ</sequence>
<keyword evidence="4" id="KW-1185">Reference proteome</keyword>
<feature type="compositionally biased region" description="Polar residues" evidence="2">
    <location>
        <begin position="1"/>
        <end position="21"/>
    </location>
</feature>
<feature type="coiled-coil region" evidence="1">
    <location>
        <begin position="24"/>
        <end position="79"/>
    </location>
</feature>
<reference evidence="3" key="1">
    <citation type="submission" date="2023-07" db="EMBL/GenBank/DDBJ databases">
        <title>draft genome sequence of fig (Ficus carica).</title>
        <authorList>
            <person name="Takahashi T."/>
            <person name="Nishimura K."/>
        </authorList>
    </citation>
    <scope>NUCLEOTIDE SEQUENCE</scope>
</reference>
<accession>A0AA88J628</accession>
<dbReference type="EMBL" id="BTGU01000124">
    <property type="protein sequence ID" value="GMN62166.1"/>
    <property type="molecule type" value="Genomic_DNA"/>
</dbReference>
<gene>
    <name evidence="3" type="ORF">TIFTF001_031246</name>
</gene>
<evidence type="ECO:0000256" key="2">
    <source>
        <dbReference type="SAM" id="MobiDB-lite"/>
    </source>
</evidence>
<organism evidence="3 4">
    <name type="scientific">Ficus carica</name>
    <name type="common">Common fig</name>
    <dbReference type="NCBI Taxonomy" id="3494"/>
    <lineage>
        <taxon>Eukaryota</taxon>
        <taxon>Viridiplantae</taxon>
        <taxon>Streptophyta</taxon>
        <taxon>Embryophyta</taxon>
        <taxon>Tracheophyta</taxon>
        <taxon>Spermatophyta</taxon>
        <taxon>Magnoliopsida</taxon>
        <taxon>eudicotyledons</taxon>
        <taxon>Gunneridae</taxon>
        <taxon>Pentapetalae</taxon>
        <taxon>rosids</taxon>
        <taxon>fabids</taxon>
        <taxon>Rosales</taxon>
        <taxon>Moraceae</taxon>
        <taxon>Ficeae</taxon>
        <taxon>Ficus</taxon>
    </lineage>
</organism>
<keyword evidence="1" id="KW-0175">Coiled coil</keyword>
<feature type="region of interest" description="Disordered" evidence="2">
    <location>
        <begin position="1"/>
        <end position="24"/>
    </location>
</feature>
<comment type="caution">
    <text evidence="3">The sequence shown here is derived from an EMBL/GenBank/DDBJ whole genome shotgun (WGS) entry which is preliminary data.</text>
</comment>
<proteinExistence type="predicted"/>
<protein>
    <submittedName>
        <fullName evidence="3">Uncharacterized protein</fullName>
    </submittedName>
</protein>
<dbReference type="AlphaFoldDB" id="A0AA88J628"/>
<dbReference type="Proteomes" id="UP001187192">
    <property type="component" value="Unassembled WGS sequence"/>
</dbReference>